<dbReference type="InterPro" id="IPR036638">
    <property type="entry name" value="HLH_DNA-bd_sf"/>
</dbReference>
<dbReference type="GO" id="GO:0043937">
    <property type="term" value="P:regulation of sporulation"/>
    <property type="evidence" value="ECO:0007669"/>
    <property type="project" value="InterPro"/>
</dbReference>
<dbReference type="RefSeq" id="WP_147803101.1">
    <property type="nucleotide sequence ID" value="NZ_CP144914.1"/>
</dbReference>
<dbReference type="InterPro" id="IPR037208">
    <property type="entry name" value="Spo0E-like_sf"/>
</dbReference>
<dbReference type="PANTHER" id="PTHR41263">
    <property type="entry name" value="ASPARTYL-PHOSPHATE PHOSPHATASE YISI"/>
    <property type="match status" value="1"/>
</dbReference>
<dbReference type="OrthoDB" id="2973153at2"/>
<sequence length="66" mass="8069">MSWNNELIKQMEHKRNLMVITANKYGYTSAETIQYSQELDRLMNIYRCVSKYDYSERLWEKQALKN</sequence>
<dbReference type="InterPro" id="IPR018540">
    <property type="entry name" value="Spo0E-like"/>
</dbReference>
<keyword evidence="2" id="KW-1185">Reference proteome</keyword>
<evidence type="ECO:0000313" key="1">
    <source>
        <dbReference type="EMBL" id="WWD81127.1"/>
    </source>
</evidence>
<dbReference type="PANTHER" id="PTHR41263:SF1">
    <property type="entry name" value="ASPARTYL-PHOSPHATE PHOSPHATASE YISI"/>
    <property type="match status" value="1"/>
</dbReference>
<protein>
    <submittedName>
        <fullName evidence="1">Aspartyl-phosphate phosphatase Spo0E family protein</fullName>
    </submittedName>
</protein>
<organism evidence="1 2">
    <name type="scientific">Alkalicoccus halolimnae</name>
    <dbReference type="NCBI Taxonomy" id="1667239"/>
    <lineage>
        <taxon>Bacteria</taxon>
        <taxon>Bacillati</taxon>
        <taxon>Bacillota</taxon>
        <taxon>Bacilli</taxon>
        <taxon>Bacillales</taxon>
        <taxon>Bacillaceae</taxon>
        <taxon>Alkalicoccus</taxon>
    </lineage>
</organism>
<dbReference type="AlphaFoldDB" id="A0A5C7F7C1"/>
<dbReference type="Pfam" id="PF09388">
    <property type="entry name" value="SpoOE-like"/>
    <property type="match status" value="1"/>
</dbReference>
<dbReference type="KEGG" id="ahal:FTX54_006145"/>
<dbReference type="Proteomes" id="UP000321816">
    <property type="component" value="Chromosome"/>
</dbReference>
<dbReference type="InterPro" id="IPR053028">
    <property type="entry name" value="Spo0E-like_phosphatase"/>
</dbReference>
<proteinExistence type="predicted"/>
<accession>A0A5C7F7C1</accession>
<dbReference type="Gene3D" id="4.10.280.10">
    <property type="entry name" value="Helix-loop-helix DNA-binding domain"/>
    <property type="match status" value="1"/>
</dbReference>
<evidence type="ECO:0000313" key="2">
    <source>
        <dbReference type="Proteomes" id="UP000321816"/>
    </source>
</evidence>
<dbReference type="GO" id="GO:0046983">
    <property type="term" value="F:protein dimerization activity"/>
    <property type="evidence" value="ECO:0007669"/>
    <property type="project" value="InterPro"/>
</dbReference>
<gene>
    <name evidence="1" type="ORF">FTX54_006145</name>
</gene>
<reference evidence="1 2" key="1">
    <citation type="submission" date="2024-01" db="EMBL/GenBank/DDBJ databases">
        <title>Complete Genome Sequence of Alkalicoccus halolimnae BZ-SZ-XJ29T, a Moderately Halophilic Bacterium Isolated from a Salt Lake.</title>
        <authorList>
            <person name="Zhao B."/>
        </authorList>
    </citation>
    <scope>NUCLEOTIDE SEQUENCE [LARGE SCALE GENOMIC DNA]</scope>
    <source>
        <strain evidence="1 2">BZ-SZ-XJ29</strain>
    </source>
</reference>
<name>A0A5C7F7C1_9BACI</name>
<dbReference type="EMBL" id="CP144914">
    <property type="protein sequence ID" value="WWD81127.1"/>
    <property type="molecule type" value="Genomic_DNA"/>
</dbReference>
<dbReference type="SUPFAM" id="SSF140500">
    <property type="entry name" value="BAS1536-like"/>
    <property type="match status" value="1"/>
</dbReference>